<reference evidence="2" key="1">
    <citation type="submission" date="2019-08" db="EMBL/GenBank/DDBJ databases">
        <title>The genome of the North American firefly Photinus pyralis.</title>
        <authorList>
            <consortium name="Photinus pyralis genome working group"/>
            <person name="Fallon T.R."/>
            <person name="Sander Lower S.E."/>
            <person name="Weng J.-K."/>
        </authorList>
    </citation>
    <scope>NUCLEOTIDE SEQUENCE</scope>
    <source>
        <strain evidence="2">TRF0915ILg1</strain>
        <tissue evidence="2">Whole body</tissue>
    </source>
</reference>
<keyword evidence="3" id="KW-1185">Reference proteome</keyword>
<accession>A0A8K0G9Z9</accession>
<dbReference type="EMBL" id="VTPC01004488">
    <property type="protein sequence ID" value="KAF2897075.1"/>
    <property type="molecule type" value="Genomic_DNA"/>
</dbReference>
<name>A0A8K0G9Z9_IGNLU</name>
<comment type="caution">
    <text evidence="2">The sequence shown here is derived from an EMBL/GenBank/DDBJ whole genome shotgun (WGS) entry which is preliminary data.</text>
</comment>
<sequence>MSKGRRRASNKKPDNKCKNQSDAVIKKRPKRGRQTNFTKACSKVYENKENVDNSRKKLTSERLTMPLGFFSQGVKSKTVQKNAKTYALNQESCNFLNEDLHALLQNAPDARCDQGSQSKTVRTSNYMVTRSQTAQKQYKTVSDYYMKLDSNHEYKEDTPPPQPQPIIEENKSMFREIDECYSKFRAEQELHKNEEKNPKNKIPYLTYSEFEYKPKDSIGYFCKNLKEQLSLVTLRSRKAQCLNRIKVAVSNINDALEGKEILHSPKIKPQLVASENVLPKIQHLIIPKSSWSYETPSDKTLKRPVIYGYNRLKSPIYHQDDETYKPLFKLSPNTASPKFFELTNYSFGKVLQSANKKQLSNNLFEYPEHTFTAQANTNEFLCAGKNDFLFNNIEDIFATDKPFQTIQTPHNIKNIMFNQNCSNPSRQPRQSITTPECLYLLPLKRSRLYKEPSTNFFGSFNNAITTAPDILNENILFNPTISPRKENCLSECNKCFKRNSKLEILSNHPRCSELQQDDNFGNNEEFLIPTRFYPKESFSF</sequence>
<dbReference type="Proteomes" id="UP000801492">
    <property type="component" value="Unassembled WGS sequence"/>
</dbReference>
<feature type="region of interest" description="Disordered" evidence="1">
    <location>
        <begin position="1"/>
        <end position="36"/>
    </location>
</feature>
<protein>
    <submittedName>
        <fullName evidence="2">Uncharacterized protein</fullName>
    </submittedName>
</protein>
<proteinExistence type="predicted"/>
<gene>
    <name evidence="2" type="ORF">ILUMI_09102</name>
</gene>
<evidence type="ECO:0000313" key="3">
    <source>
        <dbReference type="Proteomes" id="UP000801492"/>
    </source>
</evidence>
<organism evidence="2 3">
    <name type="scientific">Ignelater luminosus</name>
    <name type="common">Cucubano</name>
    <name type="synonym">Pyrophorus luminosus</name>
    <dbReference type="NCBI Taxonomy" id="2038154"/>
    <lineage>
        <taxon>Eukaryota</taxon>
        <taxon>Metazoa</taxon>
        <taxon>Ecdysozoa</taxon>
        <taxon>Arthropoda</taxon>
        <taxon>Hexapoda</taxon>
        <taxon>Insecta</taxon>
        <taxon>Pterygota</taxon>
        <taxon>Neoptera</taxon>
        <taxon>Endopterygota</taxon>
        <taxon>Coleoptera</taxon>
        <taxon>Polyphaga</taxon>
        <taxon>Elateriformia</taxon>
        <taxon>Elateroidea</taxon>
        <taxon>Elateridae</taxon>
        <taxon>Agrypninae</taxon>
        <taxon>Pyrophorini</taxon>
        <taxon>Ignelater</taxon>
    </lineage>
</organism>
<evidence type="ECO:0000256" key="1">
    <source>
        <dbReference type="SAM" id="MobiDB-lite"/>
    </source>
</evidence>
<dbReference type="OrthoDB" id="6802134at2759"/>
<evidence type="ECO:0000313" key="2">
    <source>
        <dbReference type="EMBL" id="KAF2897075.1"/>
    </source>
</evidence>
<feature type="compositionally biased region" description="Basic residues" evidence="1">
    <location>
        <begin position="1"/>
        <end position="10"/>
    </location>
</feature>
<dbReference type="AlphaFoldDB" id="A0A8K0G9Z9"/>